<evidence type="ECO:0000256" key="1">
    <source>
        <dbReference type="SAM" id="MobiDB-lite"/>
    </source>
</evidence>
<organism evidence="2 3">
    <name type="scientific">Galerina marginata (strain CBS 339.88)</name>
    <dbReference type="NCBI Taxonomy" id="685588"/>
    <lineage>
        <taxon>Eukaryota</taxon>
        <taxon>Fungi</taxon>
        <taxon>Dikarya</taxon>
        <taxon>Basidiomycota</taxon>
        <taxon>Agaricomycotina</taxon>
        <taxon>Agaricomycetes</taxon>
        <taxon>Agaricomycetidae</taxon>
        <taxon>Agaricales</taxon>
        <taxon>Agaricineae</taxon>
        <taxon>Strophariaceae</taxon>
        <taxon>Galerina</taxon>
    </lineage>
</organism>
<evidence type="ECO:0000313" key="2">
    <source>
        <dbReference type="EMBL" id="KDR81089.1"/>
    </source>
</evidence>
<gene>
    <name evidence="2" type="ORF">GALMADRAFT_153434</name>
</gene>
<dbReference type="Proteomes" id="UP000027222">
    <property type="component" value="Unassembled WGS sequence"/>
</dbReference>
<evidence type="ECO:0000313" key="3">
    <source>
        <dbReference type="Proteomes" id="UP000027222"/>
    </source>
</evidence>
<dbReference type="EMBL" id="KL142371">
    <property type="protein sequence ID" value="KDR81089.1"/>
    <property type="molecule type" value="Genomic_DNA"/>
</dbReference>
<keyword evidence="3" id="KW-1185">Reference proteome</keyword>
<feature type="compositionally biased region" description="Low complexity" evidence="1">
    <location>
        <begin position="131"/>
        <end position="140"/>
    </location>
</feature>
<dbReference type="AlphaFoldDB" id="A0A067TME7"/>
<dbReference type="HOGENOM" id="CLU_1835317_0_0_1"/>
<name>A0A067TME7_GALM3</name>
<feature type="compositionally biased region" description="Low complexity" evidence="1">
    <location>
        <begin position="114"/>
        <end position="125"/>
    </location>
</feature>
<proteinExistence type="predicted"/>
<accession>A0A067TME7</accession>
<protein>
    <submittedName>
        <fullName evidence="2">Uncharacterized protein</fullName>
    </submittedName>
</protein>
<dbReference type="OrthoDB" id="3045283at2759"/>
<reference evidence="3" key="1">
    <citation type="journal article" date="2014" name="Proc. Natl. Acad. Sci. U.S.A.">
        <title>Extensive sampling of basidiomycete genomes demonstrates inadequacy of the white-rot/brown-rot paradigm for wood decay fungi.</title>
        <authorList>
            <person name="Riley R."/>
            <person name="Salamov A.A."/>
            <person name="Brown D.W."/>
            <person name="Nagy L.G."/>
            <person name="Floudas D."/>
            <person name="Held B.W."/>
            <person name="Levasseur A."/>
            <person name="Lombard V."/>
            <person name="Morin E."/>
            <person name="Otillar R."/>
            <person name="Lindquist E.A."/>
            <person name="Sun H."/>
            <person name="LaButti K.M."/>
            <person name="Schmutz J."/>
            <person name="Jabbour D."/>
            <person name="Luo H."/>
            <person name="Baker S.E."/>
            <person name="Pisabarro A.G."/>
            <person name="Walton J.D."/>
            <person name="Blanchette R.A."/>
            <person name="Henrissat B."/>
            <person name="Martin F."/>
            <person name="Cullen D."/>
            <person name="Hibbett D.S."/>
            <person name="Grigoriev I.V."/>
        </authorList>
    </citation>
    <scope>NUCLEOTIDE SEQUENCE [LARGE SCALE GENOMIC DNA]</scope>
    <source>
        <strain evidence="3">CBS 339.88</strain>
    </source>
</reference>
<feature type="region of interest" description="Disordered" evidence="1">
    <location>
        <begin position="105"/>
        <end position="140"/>
    </location>
</feature>
<sequence length="140" mass="15244">MFNKVLGAHGLKFETLPTTLQETARKIMNGPKNVAPISAGINRSKGQLIKYGMRGKAIRPNKGRDAYTLVSYAAARMTAGKLDRAFKAHNYDFKQGTFHAALRQTMNTAKILKPGDPSPRGSSRGSRSESSRGSSHSSQH</sequence>